<dbReference type="Proteomes" id="UP000319817">
    <property type="component" value="Chromosome"/>
</dbReference>
<dbReference type="InterPro" id="IPR000653">
    <property type="entry name" value="DegT/StrS_aminotransferase"/>
</dbReference>
<dbReference type="Gene3D" id="3.40.640.10">
    <property type="entry name" value="Type I PLP-dependent aspartate aminotransferase-like (Major domain)"/>
    <property type="match status" value="1"/>
</dbReference>
<evidence type="ECO:0000256" key="1">
    <source>
        <dbReference type="ARBA" id="ARBA00022898"/>
    </source>
</evidence>
<feature type="modified residue" description="N6-(pyridoxal phosphate)lysine" evidence="4">
    <location>
        <position position="186"/>
    </location>
</feature>
<dbReference type="Pfam" id="PF01041">
    <property type="entry name" value="DegT_DnrJ_EryC1"/>
    <property type="match status" value="1"/>
</dbReference>
<dbReference type="CDD" id="cd00616">
    <property type="entry name" value="AHBA_syn"/>
    <property type="match status" value="1"/>
</dbReference>
<comment type="similarity">
    <text evidence="2 5">Belongs to the DegT/DnrJ/EryC1 family.</text>
</comment>
<name>A0A517NYT3_9BACT</name>
<keyword evidence="6" id="KW-0808">Transferase</keyword>
<reference evidence="6 7" key="1">
    <citation type="submission" date="2019-02" db="EMBL/GenBank/DDBJ databases">
        <title>Deep-cultivation of Planctomycetes and their phenomic and genomic characterization uncovers novel biology.</title>
        <authorList>
            <person name="Wiegand S."/>
            <person name="Jogler M."/>
            <person name="Boedeker C."/>
            <person name="Pinto D."/>
            <person name="Vollmers J."/>
            <person name="Rivas-Marin E."/>
            <person name="Kohn T."/>
            <person name="Peeters S.H."/>
            <person name="Heuer A."/>
            <person name="Rast P."/>
            <person name="Oberbeckmann S."/>
            <person name="Bunk B."/>
            <person name="Jeske O."/>
            <person name="Meyerdierks A."/>
            <person name="Storesund J.E."/>
            <person name="Kallscheuer N."/>
            <person name="Luecker S."/>
            <person name="Lage O.M."/>
            <person name="Pohl T."/>
            <person name="Merkel B.J."/>
            <person name="Hornburger P."/>
            <person name="Mueller R.-W."/>
            <person name="Bruemmer F."/>
            <person name="Labrenz M."/>
            <person name="Spormann A.M."/>
            <person name="Op den Camp H."/>
            <person name="Overmann J."/>
            <person name="Amann R."/>
            <person name="Jetten M.S.M."/>
            <person name="Mascher T."/>
            <person name="Medema M.H."/>
            <person name="Devos D.P."/>
            <person name="Kaster A.-K."/>
            <person name="Ovreas L."/>
            <person name="Rohde M."/>
            <person name="Galperin M.Y."/>
            <person name="Jogler C."/>
        </authorList>
    </citation>
    <scope>NUCLEOTIDE SEQUENCE [LARGE SCALE GENOMIC DNA]</scope>
    <source>
        <strain evidence="6 7">K23_9</strain>
    </source>
</reference>
<gene>
    <name evidence="6" type="primary">fdtB</name>
    <name evidence="6" type="ORF">K239x_42870</name>
</gene>
<evidence type="ECO:0000256" key="3">
    <source>
        <dbReference type="PIRSR" id="PIRSR000390-1"/>
    </source>
</evidence>
<sequence length="365" mass="40083">MNVPFLELKPAYLELKEEFDAAYHRVMNSGWYLLGQELEAFEGEYATYCEAEHCIGVASGLDALVLGLRAFGIGPGDEVIVPSHTFVATWLAVSQVGAVPVPIEPDLQTYNIDANRIEAAISPQTRAIIPVHLYGQPADMDQIMQIADQHNLVVIEDAAQAQGALYKGRKTGSLGHAAAHSFYPGKNLGAFADGGAVTTTDSSIADRVRILRNYGSKIKYHYEEAGFNSRLDELQAAFLRVRLANLDEWNGRRQQVAAAYTDLLTGSPSITLPTVPTWANPVWHLYVIRVLNRDRMQSQLAEVGIGTQIHYPIPAHKTKAYPQFNAASQPITESISETCLSLPIGPHVDIDYVIELLKKKGDVLC</sequence>
<keyword evidence="7" id="KW-1185">Reference proteome</keyword>
<accession>A0A517NYT3</accession>
<feature type="active site" description="Proton acceptor" evidence="3">
    <location>
        <position position="186"/>
    </location>
</feature>
<dbReference type="GO" id="GO:0008483">
    <property type="term" value="F:transaminase activity"/>
    <property type="evidence" value="ECO:0007669"/>
    <property type="project" value="UniProtKB-KW"/>
</dbReference>
<dbReference type="SUPFAM" id="SSF53383">
    <property type="entry name" value="PLP-dependent transferases"/>
    <property type="match status" value="1"/>
</dbReference>
<protein>
    <submittedName>
        <fullName evidence="6">dTDP-3-amino-3,6-dideoxy-alpha-D-galactopyranose transaminase</fullName>
        <ecNumber evidence="6">2.6.1.90</ecNumber>
    </submittedName>
</protein>
<evidence type="ECO:0000313" key="6">
    <source>
        <dbReference type="EMBL" id="QDT12278.1"/>
    </source>
</evidence>
<evidence type="ECO:0000313" key="7">
    <source>
        <dbReference type="Proteomes" id="UP000319817"/>
    </source>
</evidence>
<evidence type="ECO:0000256" key="2">
    <source>
        <dbReference type="ARBA" id="ARBA00037999"/>
    </source>
</evidence>
<dbReference type="PIRSF" id="PIRSF000390">
    <property type="entry name" value="PLP_StrS"/>
    <property type="match status" value="1"/>
</dbReference>
<dbReference type="RefSeq" id="WP_145420044.1">
    <property type="nucleotide sequence ID" value="NZ_CP036526.1"/>
</dbReference>
<dbReference type="OrthoDB" id="9810913at2"/>
<evidence type="ECO:0000256" key="5">
    <source>
        <dbReference type="RuleBase" id="RU004508"/>
    </source>
</evidence>
<dbReference type="FunFam" id="3.40.640.10:FF:000089">
    <property type="entry name" value="Aminotransferase, DegT/DnrJ/EryC1/StrS family"/>
    <property type="match status" value="1"/>
</dbReference>
<dbReference type="PANTHER" id="PTHR30244:SF36">
    <property type="entry name" value="3-OXO-GLUCOSE-6-PHOSPHATE:GLUTAMATE AMINOTRANSFERASE"/>
    <property type="match status" value="1"/>
</dbReference>
<proteinExistence type="inferred from homology"/>
<dbReference type="InterPro" id="IPR015422">
    <property type="entry name" value="PyrdxlP-dep_Trfase_small"/>
</dbReference>
<dbReference type="InterPro" id="IPR015424">
    <property type="entry name" value="PyrdxlP-dep_Trfase"/>
</dbReference>
<dbReference type="EMBL" id="CP036526">
    <property type="protein sequence ID" value="QDT12278.1"/>
    <property type="molecule type" value="Genomic_DNA"/>
</dbReference>
<dbReference type="GO" id="GO:0000271">
    <property type="term" value="P:polysaccharide biosynthetic process"/>
    <property type="evidence" value="ECO:0007669"/>
    <property type="project" value="TreeGrafter"/>
</dbReference>
<dbReference type="PANTHER" id="PTHR30244">
    <property type="entry name" value="TRANSAMINASE"/>
    <property type="match status" value="1"/>
</dbReference>
<dbReference type="AlphaFoldDB" id="A0A517NYT3"/>
<dbReference type="Gene3D" id="3.90.1150.10">
    <property type="entry name" value="Aspartate Aminotransferase, domain 1"/>
    <property type="match status" value="1"/>
</dbReference>
<keyword evidence="6" id="KW-0032">Aminotransferase</keyword>
<keyword evidence="1 4" id="KW-0663">Pyridoxal phosphate</keyword>
<evidence type="ECO:0000256" key="4">
    <source>
        <dbReference type="PIRSR" id="PIRSR000390-2"/>
    </source>
</evidence>
<dbReference type="InterPro" id="IPR015421">
    <property type="entry name" value="PyrdxlP-dep_Trfase_major"/>
</dbReference>
<dbReference type="GO" id="GO:0030170">
    <property type="term" value="F:pyridoxal phosphate binding"/>
    <property type="evidence" value="ECO:0007669"/>
    <property type="project" value="UniProtKB-ARBA"/>
</dbReference>
<dbReference type="EC" id="2.6.1.90" evidence="6"/>
<organism evidence="6 7">
    <name type="scientific">Stieleria marina</name>
    <dbReference type="NCBI Taxonomy" id="1930275"/>
    <lineage>
        <taxon>Bacteria</taxon>
        <taxon>Pseudomonadati</taxon>
        <taxon>Planctomycetota</taxon>
        <taxon>Planctomycetia</taxon>
        <taxon>Pirellulales</taxon>
        <taxon>Pirellulaceae</taxon>
        <taxon>Stieleria</taxon>
    </lineage>
</organism>